<keyword evidence="3 7" id="KW-0812">Transmembrane</keyword>
<accession>A0A7J8NSE4</accession>
<dbReference type="Pfam" id="PF04819">
    <property type="entry name" value="DUF716"/>
    <property type="match status" value="1"/>
</dbReference>
<organism evidence="8 9">
    <name type="scientific">Gossypium raimondii</name>
    <name type="common">Peruvian cotton</name>
    <name type="synonym">Gossypium klotzschianum subsp. raimondii</name>
    <dbReference type="NCBI Taxonomy" id="29730"/>
    <lineage>
        <taxon>Eukaryota</taxon>
        <taxon>Viridiplantae</taxon>
        <taxon>Streptophyta</taxon>
        <taxon>Embryophyta</taxon>
        <taxon>Tracheophyta</taxon>
        <taxon>Spermatophyta</taxon>
        <taxon>Magnoliopsida</taxon>
        <taxon>eudicotyledons</taxon>
        <taxon>Gunneridae</taxon>
        <taxon>Pentapetalae</taxon>
        <taxon>rosids</taxon>
        <taxon>malvids</taxon>
        <taxon>Malvales</taxon>
        <taxon>Malvaceae</taxon>
        <taxon>Malvoideae</taxon>
        <taxon>Gossypium</taxon>
    </lineage>
</organism>
<feature type="transmembrane region" description="Helical" evidence="7">
    <location>
        <begin position="142"/>
        <end position="161"/>
    </location>
</feature>
<dbReference type="AlphaFoldDB" id="A0A7J8NSE4"/>
<comment type="similarity">
    <text evidence="2">Belongs to the TMEM45 family.</text>
</comment>
<dbReference type="InterPro" id="IPR006904">
    <property type="entry name" value="DUF716"/>
</dbReference>
<protein>
    <submittedName>
        <fullName evidence="8">Uncharacterized protein</fullName>
    </submittedName>
</protein>
<feature type="region of interest" description="Disordered" evidence="6">
    <location>
        <begin position="356"/>
        <end position="378"/>
    </location>
</feature>
<dbReference type="PANTHER" id="PTHR47830">
    <property type="entry name" value="OS11G0534100 PROTEIN"/>
    <property type="match status" value="1"/>
</dbReference>
<evidence type="ECO:0000256" key="1">
    <source>
        <dbReference type="ARBA" id="ARBA00004141"/>
    </source>
</evidence>
<comment type="caution">
    <text evidence="8">The sequence shown here is derived from an EMBL/GenBank/DDBJ whole genome shotgun (WGS) entry which is preliminary data.</text>
</comment>
<feature type="compositionally biased region" description="Low complexity" evidence="6">
    <location>
        <begin position="359"/>
        <end position="377"/>
    </location>
</feature>
<feature type="transmembrane region" description="Helical" evidence="7">
    <location>
        <begin position="229"/>
        <end position="253"/>
    </location>
</feature>
<keyword evidence="5 7" id="KW-0472">Membrane</keyword>
<evidence type="ECO:0000313" key="9">
    <source>
        <dbReference type="Proteomes" id="UP000593578"/>
    </source>
</evidence>
<evidence type="ECO:0000256" key="6">
    <source>
        <dbReference type="SAM" id="MobiDB-lite"/>
    </source>
</evidence>
<sequence>MASLETHLLASLFFTPIGIRRFLCSSSHFLKNPSLFKSKPWYFSNPKWKNLDLYILAVALPLASFAEIFIFSSLSGHSTYRFSFFQQFSSLSLFWILIIFLVLYDSLDHLLFNESFIFVYACIAFLVEYYFIGVGITGLGTIVYNLLAQLTLLCAGCCLVLSVKRTAFFAEFLLCFGLVFKGTWLLQTGLCLYTDAFVFKGCKKMEVLPRSPNADVHCELEDDSMRGVALVNLLFAVHGILIMIISFVGFGILSSFKNLRCEDTSGPLLAQLESTDNLLMRPVHELEMEVESQMVRLKDVETRKKEENDLENLFVLQCHMVDRIGVRIDQRLVIRCQTSIDETKDDLLYKSGHLREGDSLPSSSSRPPSALPFSSSSYTKEPDHITIIFCSLLVLSINELCSYR</sequence>
<evidence type="ECO:0000256" key="5">
    <source>
        <dbReference type="ARBA" id="ARBA00023136"/>
    </source>
</evidence>
<dbReference type="PANTHER" id="PTHR47830:SF2">
    <property type="entry name" value="PROTEIN, PUTATIVE-RELATED"/>
    <property type="match status" value="1"/>
</dbReference>
<feature type="transmembrane region" description="Helical" evidence="7">
    <location>
        <begin position="51"/>
        <end position="72"/>
    </location>
</feature>
<keyword evidence="4 7" id="KW-1133">Transmembrane helix</keyword>
<feature type="transmembrane region" description="Helical" evidence="7">
    <location>
        <begin position="116"/>
        <end position="136"/>
    </location>
</feature>
<gene>
    <name evidence="8" type="ORF">Gorai_022164</name>
</gene>
<name>A0A7J8NSE4_GOSRA</name>
<evidence type="ECO:0000256" key="2">
    <source>
        <dbReference type="ARBA" id="ARBA00006948"/>
    </source>
</evidence>
<dbReference type="EMBL" id="JABEZZ010000002">
    <property type="protein sequence ID" value="MBA0579921.1"/>
    <property type="molecule type" value="Genomic_DNA"/>
</dbReference>
<comment type="subcellular location">
    <subcellularLocation>
        <location evidence="1">Membrane</location>
        <topology evidence="1">Multi-pass membrane protein</topology>
    </subcellularLocation>
</comment>
<dbReference type="GO" id="GO:0016020">
    <property type="term" value="C:membrane"/>
    <property type="evidence" value="ECO:0007669"/>
    <property type="project" value="UniProtKB-SubCell"/>
</dbReference>
<proteinExistence type="inferred from homology"/>
<evidence type="ECO:0000256" key="7">
    <source>
        <dbReference type="SAM" id="Phobius"/>
    </source>
</evidence>
<feature type="transmembrane region" description="Helical" evidence="7">
    <location>
        <begin position="84"/>
        <end position="104"/>
    </location>
</feature>
<evidence type="ECO:0000256" key="3">
    <source>
        <dbReference type="ARBA" id="ARBA00022692"/>
    </source>
</evidence>
<dbReference type="Proteomes" id="UP000593578">
    <property type="component" value="Unassembled WGS sequence"/>
</dbReference>
<feature type="transmembrane region" description="Helical" evidence="7">
    <location>
        <begin position="168"/>
        <end position="186"/>
    </location>
</feature>
<evidence type="ECO:0000256" key="4">
    <source>
        <dbReference type="ARBA" id="ARBA00022989"/>
    </source>
</evidence>
<reference evidence="8 9" key="1">
    <citation type="journal article" date="2019" name="Genome Biol. Evol.">
        <title>Insights into the evolution of the New World diploid cottons (Gossypium, subgenus Houzingenia) based on genome sequencing.</title>
        <authorList>
            <person name="Grover C.E."/>
            <person name="Arick M.A. 2nd"/>
            <person name="Thrash A."/>
            <person name="Conover J.L."/>
            <person name="Sanders W.S."/>
            <person name="Peterson D.G."/>
            <person name="Frelichowski J.E."/>
            <person name="Scheffler J.A."/>
            <person name="Scheffler B.E."/>
            <person name="Wendel J.F."/>
        </authorList>
    </citation>
    <scope>NUCLEOTIDE SEQUENCE [LARGE SCALE GENOMIC DNA]</scope>
    <source>
        <strain evidence="8">8</strain>
        <tissue evidence="8">Leaf</tissue>
    </source>
</reference>
<evidence type="ECO:0000313" key="8">
    <source>
        <dbReference type="EMBL" id="MBA0579921.1"/>
    </source>
</evidence>